<dbReference type="EMBL" id="MCGE01000030">
    <property type="protein sequence ID" value="ORZ08724.1"/>
    <property type="molecule type" value="Genomic_DNA"/>
</dbReference>
<dbReference type="Proteomes" id="UP000193560">
    <property type="component" value="Unassembled WGS sequence"/>
</dbReference>
<feature type="region of interest" description="Disordered" evidence="1">
    <location>
        <begin position="97"/>
        <end position="116"/>
    </location>
</feature>
<evidence type="ECO:0000256" key="1">
    <source>
        <dbReference type="SAM" id="MobiDB-lite"/>
    </source>
</evidence>
<organism evidence="2 3">
    <name type="scientific">Absidia repens</name>
    <dbReference type="NCBI Taxonomy" id="90262"/>
    <lineage>
        <taxon>Eukaryota</taxon>
        <taxon>Fungi</taxon>
        <taxon>Fungi incertae sedis</taxon>
        <taxon>Mucoromycota</taxon>
        <taxon>Mucoromycotina</taxon>
        <taxon>Mucoromycetes</taxon>
        <taxon>Mucorales</taxon>
        <taxon>Cunninghamellaceae</taxon>
        <taxon>Absidia</taxon>
    </lineage>
</organism>
<dbReference type="OrthoDB" id="6359943at2759"/>
<evidence type="ECO:0000313" key="2">
    <source>
        <dbReference type="EMBL" id="ORZ08724.1"/>
    </source>
</evidence>
<gene>
    <name evidence="2" type="ORF">BCR42DRAFT_382511</name>
</gene>
<name>A0A1X2I3S2_9FUNG</name>
<comment type="caution">
    <text evidence="2">The sequence shown here is derived from an EMBL/GenBank/DDBJ whole genome shotgun (WGS) entry which is preliminary data.</text>
</comment>
<proteinExistence type="predicted"/>
<sequence>MTFEQLSIVRQDGIVDEGIVFKALWQREALERLLFPFNYQQSQQAVDFNGLEDHEMDRQVLLGAPQFRFSASVCLTLPNEDDHAGWDVAENMDTASTTTSARAMARTSSEQSQQASGNIYNKTVYTEAKYILGHWHRVRVEAQVLPRSLLQIQDDDEGDRDERKQDGDNNHQEPVQQQSKIRYAIYCLNQHDGLVKNDQVDPEDRVLVPISEVIESSDSIEQCTGYVGQILLNTDVLENKNVITVDMMVALEIFGFTNKYS</sequence>
<keyword evidence="3" id="KW-1185">Reference proteome</keyword>
<evidence type="ECO:0000313" key="3">
    <source>
        <dbReference type="Proteomes" id="UP000193560"/>
    </source>
</evidence>
<protein>
    <submittedName>
        <fullName evidence="2">Uncharacterized protein</fullName>
    </submittedName>
</protein>
<feature type="region of interest" description="Disordered" evidence="1">
    <location>
        <begin position="150"/>
        <end position="176"/>
    </location>
</feature>
<feature type="compositionally biased region" description="Low complexity" evidence="1">
    <location>
        <begin position="97"/>
        <end position="109"/>
    </location>
</feature>
<accession>A0A1X2I3S2</accession>
<reference evidence="2 3" key="1">
    <citation type="submission" date="2016-07" db="EMBL/GenBank/DDBJ databases">
        <title>Pervasive Adenine N6-methylation of Active Genes in Fungi.</title>
        <authorList>
            <consortium name="DOE Joint Genome Institute"/>
            <person name="Mondo S.J."/>
            <person name="Dannebaum R.O."/>
            <person name="Kuo R.C."/>
            <person name="Labutti K."/>
            <person name="Haridas S."/>
            <person name="Kuo A."/>
            <person name="Salamov A."/>
            <person name="Ahrendt S.R."/>
            <person name="Lipzen A."/>
            <person name="Sullivan W."/>
            <person name="Andreopoulos W.B."/>
            <person name="Clum A."/>
            <person name="Lindquist E."/>
            <person name="Daum C."/>
            <person name="Ramamoorthy G.K."/>
            <person name="Gryganskyi A."/>
            <person name="Culley D."/>
            <person name="Magnuson J.K."/>
            <person name="James T.Y."/>
            <person name="O'Malley M.A."/>
            <person name="Stajich J.E."/>
            <person name="Spatafora J.W."/>
            <person name="Visel A."/>
            <person name="Grigoriev I.V."/>
        </authorList>
    </citation>
    <scope>NUCLEOTIDE SEQUENCE [LARGE SCALE GENOMIC DNA]</scope>
    <source>
        <strain evidence="2 3">NRRL 1336</strain>
    </source>
</reference>
<feature type="compositionally biased region" description="Basic and acidic residues" evidence="1">
    <location>
        <begin position="160"/>
        <end position="171"/>
    </location>
</feature>
<dbReference type="AlphaFoldDB" id="A0A1X2I3S2"/>